<keyword evidence="1" id="KW-0812">Transmembrane</keyword>
<dbReference type="RefSeq" id="YP_009281998.1">
    <property type="nucleotide sequence ID" value="NC_031034.1"/>
</dbReference>
<feature type="transmembrane region" description="Helical" evidence="1">
    <location>
        <begin position="36"/>
        <end position="56"/>
    </location>
</feature>
<accession>A0A173GBK9</accession>
<gene>
    <name evidence="2" type="ORF">SALINJAH_44</name>
</gene>
<organism evidence="2 3">
    <name type="scientific">Bacillus phage SalinJah</name>
    <dbReference type="NCBI Taxonomy" id="1837830"/>
    <lineage>
        <taxon>Viruses</taxon>
        <taxon>Duplodnaviria</taxon>
        <taxon>Heunggongvirae</taxon>
        <taxon>Uroviricota</taxon>
        <taxon>Caudoviricetes</taxon>
        <taxon>Herelleviridae</taxon>
        <taxon>Bastillevirinae</taxon>
        <taxon>Wphvirus</taxon>
        <taxon>Wphvirus BPS13</taxon>
    </lineage>
</organism>
<evidence type="ECO:0000313" key="3">
    <source>
        <dbReference type="Proteomes" id="UP000203219"/>
    </source>
</evidence>
<keyword evidence="1" id="KW-0472">Membrane</keyword>
<sequence>MISAAGIVCALNILAIIACGFVIYAEYSYLDQMSKVMMIVLISVNVVSLLINMGVIN</sequence>
<dbReference type="KEGG" id="vg:29059989"/>
<proteinExistence type="predicted"/>
<feature type="transmembrane region" description="Helical" evidence="1">
    <location>
        <begin position="7"/>
        <end position="24"/>
    </location>
</feature>
<name>A0A173GBK9_9CAUD</name>
<evidence type="ECO:0000313" key="2">
    <source>
        <dbReference type="EMBL" id="ANH50687.1"/>
    </source>
</evidence>
<dbReference type="GeneID" id="29059989"/>
<evidence type="ECO:0000256" key="1">
    <source>
        <dbReference type="SAM" id="Phobius"/>
    </source>
</evidence>
<protein>
    <submittedName>
        <fullName evidence="2">Uncharacterized protein</fullName>
    </submittedName>
</protein>
<keyword evidence="1" id="KW-1133">Transmembrane helix</keyword>
<dbReference type="EMBL" id="KX011169">
    <property type="protein sequence ID" value="ANH50687.1"/>
    <property type="molecule type" value="Genomic_DNA"/>
</dbReference>
<reference evidence="3" key="1">
    <citation type="submission" date="2016-04" db="EMBL/GenBank/DDBJ databases">
        <authorList>
            <person name="Adebesin M.O."/>
            <person name="Ahama K."/>
            <person name="Alekasir E.M."/>
            <person name="Ali S."/>
            <person name="Aligholizadeh E."/>
            <person name="Allison J.M."/>
            <person name="Alzaher A."/>
            <person name="Andaya C.D."/>
            <person name="Asfaw S."/>
            <person name="Bansal N."/>
            <person name="Beauchard M.A."/>
            <person name="Betancourt K.A."/>
            <person name="Bhatia B."/>
            <person name="Boretti N.A."/>
            <person name="Brondi J.N."/>
            <person name="Byrd C.E."/>
            <person name="Cao A."/>
            <person name="Cardosa E.A."/>
            <person name="Carter A."/>
            <person name="Chen S."/>
            <person name="Chen Y."/>
            <person name="Clara V.K."/>
            <person name="Cobuzzi M."/>
            <person name="Conn O.L."/>
            <person name="Crosby I.A."/>
            <person name="Daly S.B."/>
            <person name="Depaz I.X."/>
            <person name="Dhaurali S."/>
            <person name="Dowdy K.M."/>
            <person name="Edokobi N.B."/>
            <person name="Ekanayake A.B."/>
            <person name="Ekekwe S.O."/>
            <person name="Emond M.A."/>
            <person name="Endres L."/>
            <person name="Eng S."/>
            <person name="Felkoski S.A."/>
            <person name="Gant C.D."/>
            <person name="Gaskin B."/>
            <person name="Gondal S."/>
            <person name="Gutmann J."/>
            <person name="Ha T.-A."/>
            <person name="Habteyes H."/>
            <person name="Hariri O."/>
            <person name="Healey R.M."/>
            <person name="Heins J.L."/>
            <person name="Henderson A.L."/>
            <person name="Hernandez F.M."/>
            <person name="Hoang P.T."/>
            <person name="Hope K.T."/>
            <person name="Husna A."/>
            <person name="Hussain A."/>
            <person name="Imani O."/>
            <person name="Jackson N.L."/>
            <person name="Jacob V.M."/>
            <person name="Kang C."/>
            <person name="Kantov R.M."/>
            <person name="Kavuru S."/>
            <person name="Kerr M.S."/>
            <person name="Khan O.A."/>
            <person name="Khan T.M."/>
            <person name="King T."/>
            <person name="Kulkarni R."/>
            <person name="Li A."/>
            <person name="Maczka C."/>
            <person name="Maisonet E."/>
            <person name="Majethia P.M."/>
            <person name="Malik D.A."/>
            <person name="Mariam A."/>
            <person name="Marquess E.B."/>
            <person name="Mattison J."/>
            <person name="Mcdonald N."/>
            <person name="Mehr S."/>
            <person name="Mengers S.R."/>
            <person name="Michaels D.P."/>
            <person name="Mondal S."/>
            <person name="Monney D.B."/>
            <person name="Nakhleh S.I."/>
            <person name="Ndubuizu N.C."/>
            <person name="Nguyen A.H."/>
            <person name="Nguyen K.M."/>
            <person name="Nguyen M.T."/>
            <person name="Nicholas M.L."/>
            <person name="Nimalan J.P."/>
            <person name="O'Connell R.A."/>
            <person name="Odoi E."/>
            <person name="Ojo L."/>
            <person name="Okoye A.E."/>
            <person name="Olateru-Olagbegi O."/>
            <person name="Osei K.V."/>
            <person name="Osei-Tutu A."/>
            <person name="Palilla A.M."/>
            <person name="Pancholi S."/>
            <person name="Park J.H."/>
            <person name="Patel K."/>
            <person name="Patel P."/>
            <person name="Pennington E."/>
            <person name="Peterson R.E."/>
            <person name="Pon J."/>
            <person name="Pourkarim H."/>
            <person name="Reed M.L."/>
            <person name="Rottman V."/>
            <person name="Salazar J."/>
            <person name="Samet S."/>
            <person name="Sendze O."/>
            <person name="Stelmack M.A."/>
            <person name="Stinnett R."/>
            <person name="Tchouaga A.L."/>
            <person name="Thompson E.M."/>
            <person name="Tran N.G."/>
            <person name="Truong T."/>
            <person name="Udo J.A."/>
            <person name="Verona L.T."/>
            <person name="Vu T.-Q."/>
            <person name="Wade J."/>
            <person name="Wang N.Q."/>
            <person name="Waters Z.M."/>
            <person name="Wellman R.J."/>
            <person name="Woldegabreal S."/>
            <person name="Yee A.C."/>
            <person name="Yirefu M."/>
            <person name="Zahangir S."/>
            <person name="Zhai Y."/>
            <person name="Devine C.L."/>
            <person name="Liao K."/>
            <person name="Prasad P.K."/>
            <person name="Ruthenberg K.J."/>
            <person name="Shonk J.A."/>
            <person name="Way M."/>
            <person name="Yousufi H.K."/>
            <person name="Cao L."/>
            <person name="Fox J."/>
            <person name="Hobbs E."/>
            <person name="Kilic S."/>
            <person name="Nunn R."/>
            <person name="Patel R."/>
            <person name="Rubenstein M."/>
            <person name="Cresawn S.G."/>
            <person name="Russell D.A."/>
            <person name="Pope W.H."/>
            <person name="Jacobs-Sera D."/>
            <person name="Hendrix R.W."/>
            <person name="Hatfull G.F."/>
            <person name="Erill I."/>
            <person name="Caruso S.M."/>
        </authorList>
    </citation>
    <scope>NUCLEOTIDE SEQUENCE [LARGE SCALE GENOMIC DNA]</scope>
</reference>
<dbReference type="Proteomes" id="UP000203219">
    <property type="component" value="Segment"/>
</dbReference>